<name>A0AAN8XGD9_HALRR</name>
<dbReference type="AlphaFoldDB" id="A0AAN8XGD9"/>
<protein>
    <submittedName>
        <fullName evidence="1">Uncharacterized protein</fullName>
    </submittedName>
</protein>
<dbReference type="Proteomes" id="UP001381693">
    <property type="component" value="Unassembled WGS sequence"/>
</dbReference>
<organism evidence="1 2">
    <name type="scientific">Halocaridina rubra</name>
    <name type="common">Hawaiian red shrimp</name>
    <dbReference type="NCBI Taxonomy" id="373956"/>
    <lineage>
        <taxon>Eukaryota</taxon>
        <taxon>Metazoa</taxon>
        <taxon>Ecdysozoa</taxon>
        <taxon>Arthropoda</taxon>
        <taxon>Crustacea</taxon>
        <taxon>Multicrustacea</taxon>
        <taxon>Malacostraca</taxon>
        <taxon>Eumalacostraca</taxon>
        <taxon>Eucarida</taxon>
        <taxon>Decapoda</taxon>
        <taxon>Pleocyemata</taxon>
        <taxon>Caridea</taxon>
        <taxon>Atyoidea</taxon>
        <taxon>Atyidae</taxon>
        <taxon>Halocaridina</taxon>
    </lineage>
</organism>
<evidence type="ECO:0000313" key="1">
    <source>
        <dbReference type="EMBL" id="KAK7079858.1"/>
    </source>
</evidence>
<comment type="caution">
    <text evidence="1">The sequence shown here is derived from an EMBL/GenBank/DDBJ whole genome shotgun (WGS) entry which is preliminary data.</text>
</comment>
<sequence>DNIRKGLSLNGALELDNFSSVYVISSWNFPRISRMKALAVLVMVILATARHSNAFLCFRQDDASDFRSVTWCTNSCYSMGADVFGFAKVRKGCADAKYEEVCQAAGFLGLSQHACFCNGFLCNSSSVPALFLPLMLIPYLVQNILA</sequence>
<reference evidence="1 2" key="1">
    <citation type="submission" date="2023-11" db="EMBL/GenBank/DDBJ databases">
        <title>Halocaridina rubra genome assembly.</title>
        <authorList>
            <person name="Smith C."/>
        </authorList>
    </citation>
    <scope>NUCLEOTIDE SEQUENCE [LARGE SCALE GENOMIC DNA]</scope>
    <source>
        <strain evidence="1">EP-1</strain>
        <tissue evidence="1">Whole</tissue>
    </source>
</reference>
<feature type="non-terminal residue" evidence="1">
    <location>
        <position position="1"/>
    </location>
</feature>
<accession>A0AAN8XGD9</accession>
<keyword evidence="2" id="KW-1185">Reference proteome</keyword>
<gene>
    <name evidence="1" type="ORF">SK128_028485</name>
</gene>
<dbReference type="EMBL" id="JAXCGZ010006321">
    <property type="protein sequence ID" value="KAK7079858.1"/>
    <property type="molecule type" value="Genomic_DNA"/>
</dbReference>
<evidence type="ECO:0000313" key="2">
    <source>
        <dbReference type="Proteomes" id="UP001381693"/>
    </source>
</evidence>
<proteinExistence type="predicted"/>